<evidence type="ECO:0000259" key="6">
    <source>
        <dbReference type="Pfam" id="PF01509"/>
    </source>
</evidence>
<dbReference type="Gene3D" id="3.30.2350.10">
    <property type="entry name" value="Pseudouridine synthase"/>
    <property type="match status" value="1"/>
</dbReference>
<dbReference type="HAMAP" id="MF_01080">
    <property type="entry name" value="TruB_bact"/>
    <property type="match status" value="1"/>
</dbReference>
<comment type="caution">
    <text evidence="8">The sequence shown here is derived from an EMBL/GenBank/DDBJ whole genome shotgun (WGS) entry which is preliminary data.</text>
</comment>
<dbReference type="InterPro" id="IPR032819">
    <property type="entry name" value="TruB_C"/>
</dbReference>
<reference evidence="8 9" key="1">
    <citation type="submission" date="2024-04" db="EMBL/GenBank/DDBJ databases">
        <title>Human intestinal bacterial collection.</title>
        <authorList>
            <person name="Pauvert C."/>
            <person name="Hitch T.C.A."/>
            <person name="Clavel T."/>
        </authorList>
    </citation>
    <scope>NUCLEOTIDE SEQUENCE [LARGE SCALE GENOMIC DNA]</scope>
    <source>
        <strain evidence="8 9">CLA-AA-H249</strain>
    </source>
</reference>
<evidence type="ECO:0000256" key="2">
    <source>
        <dbReference type="ARBA" id="ARBA00005642"/>
    </source>
</evidence>
<dbReference type="EC" id="5.4.99.25" evidence="5"/>
<comment type="similarity">
    <text evidence="2 5">Belongs to the pseudouridine synthase TruB family. Type 1 subfamily.</text>
</comment>
<accession>A0ABV1IT67</accession>
<dbReference type="RefSeq" id="WP_055197214.1">
    <property type="nucleotide sequence ID" value="NZ_JAOQJG010000003.1"/>
</dbReference>
<name>A0ABV1IT67_9FIRM</name>
<dbReference type="CDD" id="cd02573">
    <property type="entry name" value="PseudoU_synth_EcTruB"/>
    <property type="match status" value="1"/>
</dbReference>
<evidence type="ECO:0000256" key="4">
    <source>
        <dbReference type="ARBA" id="ARBA00023235"/>
    </source>
</evidence>
<organism evidence="8 9">
    <name type="scientific">Anaerostipes amylophilus</name>
    <dbReference type="NCBI Taxonomy" id="2981779"/>
    <lineage>
        <taxon>Bacteria</taxon>
        <taxon>Bacillati</taxon>
        <taxon>Bacillota</taxon>
        <taxon>Clostridia</taxon>
        <taxon>Lachnospirales</taxon>
        <taxon>Lachnospiraceae</taxon>
        <taxon>Anaerostipes</taxon>
    </lineage>
</organism>
<keyword evidence="3 5" id="KW-0819">tRNA processing</keyword>
<dbReference type="PANTHER" id="PTHR13767">
    <property type="entry name" value="TRNA-PSEUDOURIDINE SYNTHASE"/>
    <property type="match status" value="1"/>
</dbReference>
<dbReference type="Pfam" id="PF01509">
    <property type="entry name" value="TruB_N"/>
    <property type="match status" value="1"/>
</dbReference>
<feature type="domain" description="tRNA pseudouridylate synthase B C-terminal" evidence="7">
    <location>
        <begin position="172"/>
        <end position="229"/>
    </location>
</feature>
<evidence type="ECO:0000256" key="3">
    <source>
        <dbReference type="ARBA" id="ARBA00022694"/>
    </source>
</evidence>
<dbReference type="InterPro" id="IPR014780">
    <property type="entry name" value="tRNA_psdUridine_synth_TruB"/>
</dbReference>
<dbReference type="GO" id="GO:0160148">
    <property type="term" value="F:tRNA pseudouridine(55) synthase activity"/>
    <property type="evidence" value="ECO:0007669"/>
    <property type="project" value="UniProtKB-EC"/>
</dbReference>
<keyword evidence="4 5" id="KW-0413">Isomerase</keyword>
<evidence type="ECO:0000313" key="8">
    <source>
        <dbReference type="EMBL" id="MEQ2710410.1"/>
    </source>
</evidence>
<feature type="active site" description="Nucleophile" evidence="5">
    <location>
        <position position="39"/>
    </location>
</feature>
<comment type="function">
    <text evidence="5">Responsible for synthesis of pseudouridine from uracil-55 in the psi GC loop of transfer RNAs.</text>
</comment>
<dbReference type="EMBL" id="JBBNIN010000004">
    <property type="protein sequence ID" value="MEQ2710410.1"/>
    <property type="molecule type" value="Genomic_DNA"/>
</dbReference>
<keyword evidence="9" id="KW-1185">Reference proteome</keyword>
<evidence type="ECO:0000313" key="9">
    <source>
        <dbReference type="Proteomes" id="UP001482154"/>
    </source>
</evidence>
<dbReference type="SUPFAM" id="SSF55120">
    <property type="entry name" value="Pseudouridine synthase"/>
    <property type="match status" value="1"/>
</dbReference>
<dbReference type="Pfam" id="PF16198">
    <property type="entry name" value="TruB_C_2"/>
    <property type="match status" value="1"/>
</dbReference>
<dbReference type="InterPro" id="IPR002501">
    <property type="entry name" value="PsdUridine_synth_N"/>
</dbReference>
<gene>
    <name evidence="5 8" type="primary">truB</name>
    <name evidence="8" type="ORF">AAAU51_04370</name>
</gene>
<dbReference type="PANTHER" id="PTHR13767:SF2">
    <property type="entry name" value="PSEUDOURIDYLATE SYNTHASE TRUB1"/>
    <property type="match status" value="1"/>
</dbReference>
<comment type="catalytic activity">
    <reaction evidence="1 5">
        <text>uridine(55) in tRNA = pseudouridine(55) in tRNA</text>
        <dbReference type="Rhea" id="RHEA:42532"/>
        <dbReference type="Rhea" id="RHEA-COMP:10101"/>
        <dbReference type="Rhea" id="RHEA-COMP:10102"/>
        <dbReference type="ChEBI" id="CHEBI:65314"/>
        <dbReference type="ChEBI" id="CHEBI:65315"/>
        <dbReference type="EC" id="5.4.99.25"/>
    </reaction>
</comment>
<evidence type="ECO:0000256" key="1">
    <source>
        <dbReference type="ARBA" id="ARBA00000385"/>
    </source>
</evidence>
<feature type="domain" description="Pseudouridine synthase II N-terminal" evidence="6">
    <location>
        <begin position="24"/>
        <end position="171"/>
    </location>
</feature>
<evidence type="ECO:0000256" key="5">
    <source>
        <dbReference type="HAMAP-Rule" id="MF_01080"/>
    </source>
</evidence>
<dbReference type="NCBIfam" id="TIGR00431">
    <property type="entry name" value="TruB"/>
    <property type="match status" value="1"/>
</dbReference>
<dbReference type="Proteomes" id="UP001482154">
    <property type="component" value="Unassembled WGS sequence"/>
</dbReference>
<dbReference type="InterPro" id="IPR020103">
    <property type="entry name" value="PsdUridine_synth_cat_dom_sf"/>
</dbReference>
<sequence length="299" mass="34391">MYNGLLNIYKEKDFTSHDVVAKLRGILRQKKIGHAGTLDPNAEGVLPVCLGKGTKLCDMLTGTKKQYQVSFVFEKETDTEDIWGTVTNTYEPLDTEAPIKDTILSFVGEYDQIPPMYSAKKINGKKLYELAREGKVIERKPERIKIYDITNIEISYPEVTMIVTCSKGTYIRSLCRDIGRKLHNGACMTKLVRTKSSGFQIKNSHTLSQIEEAVKDGTIEQLIVPIEKVFLQYQKGTVKKEYNKILFNGNPLKKDAFFETDIDTTKKLRIYDADEHFIGIYYWKNNMFFPDKIFYDNNQ</sequence>
<evidence type="ECO:0000259" key="7">
    <source>
        <dbReference type="Pfam" id="PF16198"/>
    </source>
</evidence>
<protein>
    <recommendedName>
        <fullName evidence="5">tRNA pseudouridine synthase B</fullName>
        <ecNumber evidence="5">5.4.99.25</ecNumber>
    </recommendedName>
    <alternativeName>
        <fullName evidence="5">tRNA pseudouridine(55) synthase</fullName>
        <shortName evidence="5">Psi55 synthase</shortName>
    </alternativeName>
    <alternativeName>
        <fullName evidence="5">tRNA pseudouridylate synthase</fullName>
    </alternativeName>
    <alternativeName>
        <fullName evidence="5">tRNA-uridine isomerase</fullName>
    </alternativeName>
</protein>
<proteinExistence type="inferred from homology"/>